<reference evidence="7" key="1">
    <citation type="submission" date="2021-06" db="EMBL/GenBank/DDBJ databases">
        <authorList>
            <person name="Kallberg Y."/>
            <person name="Tangrot J."/>
            <person name="Rosling A."/>
        </authorList>
    </citation>
    <scope>NUCLEOTIDE SEQUENCE</scope>
    <source>
        <strain evidence="7">CL551</strain>
    </source>
</reference>
<dbReference type="OrthoDB" id="3364966at2759"/>
<dbReference type="PANTHER" id="PTHR43220:SF18">
    <property type="entry name" value="TRANSMEMBRANE PROTEIN 41B"/>
    <property type="match status" value="1"/>
</dbReference>
<evidence type="ECO:0000256" key="3">
    <source>
        <dbReference type="ARBA" id="ARBA00022989"/>
    </source>
</evidence>
<evidence type="ECO:0000313" key="7">
    <source>
        <dbReference type="EMBL" id="CAG8640719.1"/>
    </source>
</evidence>
<evidence type="ECO:0000256" key="2">
    <source>
        <dbReference type="ARBA" id="ARBA00022692"/>
    </source>
</evidence>
<keyword evidence="4 6" id="KW-0472">Membrane</keyword>
<keyword evidence="3 6" id="KW-1133">Transmembrane helix</keyword>
<gene>
    <name evidence="7" type="ORF">AMORRO_LOCUS9504</name>
</gene>
<comment type="caution">
    <text evidence="7">The sequence shown here is derived from an EMBL/GenBank/DDBJ whole genome shotgun (WGS) entry which is preliminary data.</text>
</comment>
<accession>A0A9N9DM42</accession>
<feature type="transmembrane region" description="Helical" evidence="6">
    <location>
        <begin position="100"/>
        <end position="122"/>
    </location>
</feature>
<evidence type="ECO:0000313" key="8">
    <source>
        <dbReference type="Proteomes" id="UP000789342"/>
    </source>
</evidence>
<feature type="transmembrane region" description="Helical" evidence="6">
    <location>
        <begin position="189"/>
        <end position="208"/>
    </location>
</feature>
<proteinExistence type="inferred from homology"/>
<dbReference type="EMBL" id="CAJVPV010009354">
    <property type="protein sequence ID" value="CAG8640719.1"/>
    <property type="molecule type" value="Genomic_DNA"/>
</dbReference>
<feature type="transmembrane region" description="Helical" evidence="6">
    <location>
        <begin position="54"/>
        <end position="80"/>
    </location>
</feature>
<organism evidence="7 8">
    <name type="scientific">Acaulospora morrowiae</name>
    <dbReference type="NCBI Taxonomy" id="94023"/>
    <lineage>
        <taxon>Eukaryota</taxon>
        <taxon>Fungi</taxon>
        <taxon>Fungi incertae sedis</taxon>
        <taxon>Mucoromycota</taxon>
        <taxon>Glomeromycotina</taxon>
        <taxon>Glomeromycetes</taxon>
        <taxon>Diversisporales</taxon>
        <taxon>Acaulosporaceae</taxon>
        <taxon>Acaulospora</taxon>
    </lineage>
</organism>
<evidence type="ECO:0000256" key="6">
    <source>
        <dbReference type="SAM" id="Phobius"/>
    </source>
</evidence>
<evidence type="ECO:0000256" key="4">
    <source>
        <dbReference type="ARBA" id="ARBA00023136"/>
    </source>
</evidence>
<feature type="transmembrane region" description="Helical" evidence="6">
    <location>
        <begin position="12"/>
        <end position="33"/>
    </location>
</feature>
<name>A0A9N9DM42_9GLOM</name>
<keyword evidence="8" id="KW-1185">Reference proteome</keyword>
<dbReference type="InterPro" id="IPR045014">
    <property type="entry name" value="TM41A/B"/>
</dbReference>
<dbReference type="Proteomes" id="UP000789342">
    <property type="component" value="Unassembled WGS sequence"/>
</dbReference>
<dbReference type="AlphaFoldDB" id="A0A9N9DM42"/>
<keyword evidence="2 6" id="KW-0812">Transmembrane</keyword>
<sequence>MTSHNSITSSLIKLAFIFMISTGIVILILDNYLPKSRHLKFPRSIHDVKLLHETLVGHGGGGFHVVICFVTVFIYLQSFAIPGSVMLSVLGGALWGSWKALFLVCLCSSTGATICNFLSFYFGRVISKKVTPFLPNWFINVASPHLSVDASVFFWATLIGVGPLSFIHVKSGETIHMLSETDNFTFFTFQNVLTMGLIAVAALIPVIFKEVFEKKFKNDNVIDKAGSQNWNKVK</sequence>
<comment type="subcellular location">
    <subcellularLocation>
        <location evidence="1">Membrane</location>
        <topology evidence="1">Multi-pass membrane protein</topology>
    </subcellularLocation>
</comment>
<dbReference type="GO" id="GO:0016020">
    <property type="term" value="C:membrane"/>
    <property type="evidence" value="ECO:0007669"/>
    <property type="project" value="UniProtKB-SubCell"/>
</dbReference>
<evidence type="ECO:0000256" key="5">
    <source>
        <dbReference type="ARBA" id="ARBA00025797"/>
    </source>
</evidence>
<evidence type="ECO:0000256" key="1">
    <source>
        <dbReference type="ARBA" id="ARBA00004141"/>
    </source>
</evidence>
<protein>
    <submittedName>
        <fullName evidence="7">14943_t:CDS:1</fullName>
    </submittedName>
</protein>
<comment type="similarity">
    <text evidence="5">Belongs to the TMEM41 family.</text>
</comment>
<dbReference type="PANTHER" id="PTHR43220">
    <property type="match status" value="1"/>
</dbReference>